<proteinExistence type="predicted"/>
<dbReference type="EMBL" id="CP144700">
    <property type="protein sequence ID" value="WVZ23854.1"/>
    <property type="molecule type" value="Genomic_DNA"/>
</dbReference>
<keyword evidence="2" id="KW-1185">Reference proteome</keyword>
<name>A0AAQ3SCX1_VIGMU</name>
<sequence>MARQLQMKRMTGFATSRRSLKRSSALRRRSWCLLHICWRGKLSIGGVGCGEVWILEGKLLLGQILELDSWSITFRLALSSSESRSFWLFSREVCPCKTTKRD</sequence>
<evidence type="ECO:0000313" key="2">
    <source>
        <dbReference type="Proteomes" id="UP001374535"/>
    </source>
</evidence>
<reference evidence="1 2" key="1">
    <citation type="journal article" date="2023" name="Life. Sci Alliance">
        <title>Evolutionary insights into 3D genome organization and epigenetic landscape of Vigna mungo.</title>
        <authorList>
            <person name="Junaid A."/>
            <person name="Singh B."/>
            <person name="Bhatia S."/>
        </authorList>
    </citation>
    <scope>NUCLEOTIDE SEQUENCE [LARGE SCALE GENOMIC DNA]</scope>
    <source>
        <strain evidence="1">Urdbean</strain>
    </source>
</reference>
<evidence type="ECO:0000313" key="1">
    <source>
        <dbReference type="EMBL" id="WVZ23854.1"/>
    </source>
</evidence>
<protein>
    <submittedName>
        <fullName evidence="1">Uncharacterized protein</fullName>
    </submittedName>
</protein>
<gene>
    <name evidence="1" type="ORF">V8G54_002398</name>
</gene>
<accession>A0AAQ3SCX1</accession>
<dbReference type="Proteomes" id="UP001374535">
    <property type="component" value="Chromosome 1"/>
</dbReference>
<dbReference type="AlphaFoldDB" id="A0AAQ3SCX1"/>
<organism evidence="1 2">
    <name type="scientific">Vigna mungo</name>
    <name type="common">Black gram</name>
    <name type="synonym">Phaseolus mungo</name>
    <dbReference type="NCBI Taxonomy" id="3915"/>
    <lineage>
        <taxon>Eukaryota</taxon>
        <taxon>Viridiplantae</taxon>
        <taxon>Streptophyta</taxon>
        <taxon>Embryophyta</taxon>
        <taxon>Tracheophyta</taxon>
        <taxon>Spermatophyta</taxon>
        <taxon>Magnoliopsida</taxon>
        <taxon>eudicotyledons</taxon>
        <taxon>Gunneridae</taxon>
        <taxon>Pentapetalae</taxon>
        <taxon>rosids</taxon>
        <taxon>fabids</taxon>
        <taxon>Fabales</taxon>
        <taxon>Fabaceae</taxon>
        <taxon>Papilionoideae</taxon>
        <taxon>50 kb inversion clade</taxon>
        <taxon>NPAAA clade</taxon>
        <taxon>indigoferoid/millettioid clade</taxon>
        <taxon>Phaseoleae</taxon>
        <taxon>Vigna</taxon>
    </lineage>
</organism>